<feature type="transmembrane region" description="Helical" evidence="7">
    <location>
        <begin position="191"/>
        <end position="211"/>
    </location>
</feature>
<feature type="transmembrane region" description="Helical" evidence="7">
    <location>
        <begin position="69"/>
        <end position="89"/>
    </location>
</feature>
<dbReference type="Proteomes" id="UP001318860">
    <property type="component" value="Unassembled WGS sequence"/>
</dbReference>
<accession>A0ABR0WRC1</accession>
<dbReference type="SUPFAM" id="SSF103481">
    <property type="entry name" value="Multidrug resistance efflux transporter EmrE"/>
    <property type="match status" value="1"/>
</dbReference>
<feature type="transmembrane region" description="Helical" evidence="7">
    <location>
        <begin position="231"/>
        <end position="249"/>
    </location>
</feature>
<sequence>MDFSIRETKETNSKIPEDGNVNSRFKFPLFKQHKKWFQMAIYSILVLTGQSSATLLGRLYFEKGGKSKYMAALVQSAGFPILIPLLLITSSKNKPTRPENFALPALYICFGTFLAFDCMLYAIGLMHLPVSTYSLLCASQLGFNALFSCILNSQKLTSFIVNSVFLLTVSTILLIFQPGPPGANTGTSGKFALGFICTLTGAALYAFLLSLEQLAYGKVLKGKTVNEILNVIFYESLVTSCLLLVGLFGSGEWRVLKDEMEGFELGGKVYVMVLVFGAFSWQVFGVGMVSLILKVSCLFGNVISTLNVGVVPVLGVVVFKDSMSGLKVVALVLAVWGFLSFVYQQYVDEVKSRAENVNSPPRN</sequence>
<feature type="transmembrane region" description="Helical" evidence="7">
    <location>
        <begin position="130"/>
        <end position="147"/>
    </location>
</feature>
<feature type="transmembrane region" description="Helical" evidence="7">
    <location>
        <begin position="325"/>
        <end position="343"/>
    </location>
</feature>
<keyword evidence="4 7" id="KW-0812">Transmembrane</keyword>
<organism evidence="8 9">
    <name type="scientific">Rehmannia glutinosa</name>
    <name type="common">Chinese foxglove</name>
    <dbReference type="NCBI Taxonomy" id="99300"/>
    <lineage>
        <taxon>Eukaryota</taxon>
        <taxon>Viridiplantae</taxon>
        <taxon>Streptophyta</taxon>
        <taxon>Embryophyta</taxon>
        <taxon>Tracheophyta</taxon>
        <taxon>Spermatophyta</taxon>
        <taxon>Magnoliopsida</taxon>
        <taxon>eudicotyledons</taxon>
        <taxon>Gunneridae</taxon>
        <taxon>Pentapetalae</taxon>
        <taxon>asterids</taxon>
        <taxon>lamiids</taxon>
        <taxon>Lamiales</taxon>
        <taxon>Orobanchaceae</taxon>
        <taxon>Rehmannieae</taxon>
        <taxon>Rehmannia</taxon>
    </lineage>
</organism>
<keyword evidence="5 7" id="KW-1133">Transmembrane helix</keyword>
<feature type="transmembrane region" description="Helical" evidence="7">
    <location>
        <begin position="298"/>
        <end position="319"/>
    </location>
</feature>
<keyword evidence="3 7" id="KW-0813">Transport</keyword>
<proteinExistence type="inferred from homology"/>
<evidence type="ECO:0000313" key="9">
    <source>
        <dbReference type="Proteomes" id="UP001318860"/>
    </source>
</evidence>
<dbReference type="PANTHER" id="PTHR31376">
    <property type="entry name" value="OS09G0467300 PROTEIN-RELATED"/>
    <property type="match status" value="1"/>
</dbReference>
<dbReference type="Pfam" id="PF16913">
    <property type="entry name" value="PUNUT"/>
    <property type="match status" value="1"/>
</dbReference>
<evidence type="ECO:0000256" key="2">
    <source>
        <dbReference type="ARBA" id="ARBA00006213"/>
    </source>
</evidence>
<reference evidence="8 9" key="1">
    <citation type="journal article" date="2021" name="Comput. Struct. Biotechnol. J.">
        <title>De novo genome assembly of the potent medicinal plant Rehmannia glutinosa using nanopore technology.</title>
        <authorList>
            <person name="Ma L."/>
            <person name="Dong C."/>
            <person name="Song C."/>
            <person name="Wang X."/>
            <person name="Zheng X."/>
            <person name="Niu Y."/>
            <person name="Chen S."/>
            <person name="Feng W."/>
        </authorList>
    </citation>
    <scope>NUCLEOTIDE SEQUENCE [LARGE SCALE GENOMIC DNA]</scope>
    <source>
        <strain evidence="8">DH-2019</strain>
    </source>
</reference>
<comment type="subcellular location">
    <subcellularLocation>
        <location evidence="1 7">Membrane</location>
        <topology evidence="1 7">Multi-pass membrane protein</topology>
    </subcellularLocation>
</comment>
<dbReference type="InterPro" id="IPR037185">
    <property type="entry name" value="EmrE-like"/>
</dbReference>
<protein>
    <recommendedName>
        <fullName evidence="7">Probable purine permease</fullName>
    </recommendedName>
</protein>
<dbReference type="PANTHER" id="PTHR31376:SF17">
    <property type="entry name" value="PURINE PERMEASE 21-RELATED"/>
    <property type="match status" value="1"/>
</dbReference>
<comment type="similarity">
    <text evidence="2 7">Belongs to the purine permeases (TC 2.A.7.14) family.</text>
</comment>
<dbReference type="InterPro" id="IPR030182">
    <property type="entry name" value="PUP_plant"/>
</dbReference>
<evidence type="ECO:0000256" key="1">
    <source>
        <dbReference type="ARBA" id="ARBA00004141"/>
    </source>
</evidence>
<evidence type="ECO:0000256" key="3">
    <source>
        <dbReference type="ARBA" id="ARBA00022448"/>
    </source>
</evidence>
<evidence type="ECO:0000256" key="6">
    <source>
        <dbReference type="ARBA" id="ARBA00023136"/>
    </source>
</evidence>
<feature type="transmembrane region" description="Helical" evidence="7">
    <location>
        <begin position="159"/>
        <end position="179"/>
    </location>
</feature>
<dbReference type="EMBL" id="JABTTQ020000009">
    <property type="protein sequence ID" value="KAK6150058.1"/>
    <property type="molecule type" value="Genomic_DNA"/>
</dbReference>
<evidence type="ECO:0000256" key="7">
    <source>
        <dbReference type="RuleBase" id="RU368015"/>
    </source>
</evidence>
<feature type="transmembrane region" description="Helical" evidence="7">
    <location>
        <begin position="36"/>
        <end position="57"/>
    </location>
</feature>
<keyword evidence="6 7" id="KW-0472">Membrane</keyword>
<evidence type="ECO:0000256" key="4">
    <source>
        <dbReference type="ARBA" id="ARBA00022692"/>
    </source>
</evidence>
<keyword evidence="9" id="KW-1185">Reference proteome</keyword>
<comment type="caution">
    <text evidence="8">The sequence shown here is derived from an EMBL/GenBank/DDBJ whole genome shotgun (WGS) entry which is preliminary data.</text>
</comment>
<feature type="transmembrane region" description="Helical" evidence="7">
    <location>
        <begin position="101"/>
        <end position="124"/>
    </location>
</feature>
<evidence type="ECO:0000313" key="8">
    <source>
        <dbReference type="EMBL" id="KAK6150058.1"/>
    </source>
</evidence>
<gene>
    <name evidence="8" type="ORF">DH2020_017583</name>
</gene>
<evidence type="ECO:0000256" key="5">
    <source>
        <dbReference type="ARBA" id="ARBA00022989"/>
    </source>
</evidence>
<feature type="transmembrane region" description="Helical" evidence="7">
    <location>
        <begin position="269"/>
        <end position="291"/>
    </location>
</feature>
<name>A0ABR0WRC1_REHGL</name>